<proteinExistence type="predicted"/>
<organism evidence="2 3">
    <name type="scientific">Zasmidium cellare ATCC 36951</name>
    <dbReference type="NCBI Taxonomy" id="1080233"/>
    <lineage>
        <taxon>Eukaryota</taxon>
        <taxon>Fungi</taxon>
        <taxon>Dikarya</taxon>
        <taxon>Ascomycota</taxon>
        <taxon>Pezizomycotina</taxon>
        <taxon>Dothideomycetes</taxon>
        <taxon>Dothideomycetidae</taxon>
        <taxon>Mycosphaerellales</taxon>
        <taxon>Mycosphaerellaceae</taxon>
        <taxon>Zasmidium</taxon>
    </lineage>
</organism>
<dbReference type="AlphaFoldDB" id="A0A6A6BWE1"/>
<evidence type="ECO:0000313" key="3">
    <source>
        <dbReference type="Proteomes" id="UP000799537"/>
    </source>
</evidence>
<evidence type="ECO:0000313" key="2">
    <source>
        <dbReference type="EMBL" id="KAF2159154.1"/>
    </source>
</evidence>
<dbReference type="Proteomes" id="UP000799537">
    <property type="component" value="Unassembled WGS sequence"/>
</dbReference>
<reference evidence="2" key="1">
    <citation type="journal article" date="2020" name="Stud. Mycol.">
        <title>101 Dothideomycetes genomes: a test case for predicting lifestyles and emergence of pathogens.</title>
        <authorList>
            <person name="Haridas S."/>
            <person name="Albert R."/>
            <person name="Binder M."/>
            <person name="Bloem J."/>
            <person name="Labutti K."/>
            <person name="Salamov A."/>
            <person name="Andreopoulos B."/>
            <person name="Baker S."/>
            <person name="Barry K."/>
            <person name="Bills G."/>
            <person name="Bluhm B."/>
            <person name="Cannon C."/>
            <person name="Castanera R."/>
            <person name="Culley D."/>
            <person name="Daum C."/>
            <person name="Ezra D."/>
            <person name="Gonzalez J."/>
            <person name="Henrissat B."/>
            <person name="Kuo A."/>
            <person name="Liang C."/>
            <person name="Lipzen A."/>
            <person name="Lutzoni F."/>
            <person name="Magnuson J."/>
            <person name="Mondo S."/>
            <person name="Nolan M."/>
            <person name="Ohm R."/>
            <person name="Pangilinan J."/>
            <person name="Park H.-J."/>
            <person name="Ramirez L."/>
            <person name="Alfaro M."/>
            <person name="Sun H."/>
            <person name="Tritt A."/>
            <person name="Yoshinaga Y."/>
            <person name="Zwiers L.-H."/>
            <person name="Turgeon B."/>
            <person name="Goodwin S."/>
            <person name="Spatafora J."/>
            <person name="Crous P."/>
            <person name="Grigoriev I."/>
        </authorList>
    </citation>
    <scope>NUCLEOTIDE SEQUENCE</scope>
    <source>
        <strain evidence="2">ATCC 36951</strain>
    </source>
</reference>
<protein>
    <submittedName>
        <fullName evidence="2">Uncharacterized protein</fullName>
    </submittedName>
</protein>
<dbReference type="RefSeq" id="XP_033660043.1">
    <property type="nucleotide sequence ID" value="XM_033814661.1"/>
</dbReference>
<keyword evidence="3" id="KW-1185">Reference proteome</keyword>
<feature type="compositionally biased region" description="Low complexity" evidence="1">
    <location>
        <begin position="53"/>
        <end position="64"/>
    </location>
</feature>
<evidence type="ECO:0000256" key="1">
    <source>
        <dbReference type="SAM" id="MobiDB-lite"/>
    </source>
</evidence>
<feature type="compositionally biased region" description="Polar residues" evidence="1">
    <location>
        <begin position="10"/>
        <end position="31"/>
    </location>
</feature>
<feature type="region of interest" description="Disordered" evidence="1">
    <location>
        <begin position="1"/>
        <end position="116"/>
    </location>
</feature>
<dbReference type="OrthoDB" id="5377039at2759"/>
<dbReference type="EMBL" id="ML993642">
    <property type="protein sequence ID" value="KAF2159154.1"/>
    <property type="molecule type" value="Genomic_DNA"/>
</dbReference>
<accession>A0A6A6BWE1</accession>
<name>A0A6A6BWE1_ZASCE</name>
<sequence>MPADAEGDSQMVSSPEASDNDITTPRDQTIAGNIHSPPDSQHRSSEARGMPTSASGSSIANSNGKRPIQTISNGNDDVEELAAMANGKARQDIPAKTHQASGYSWTRAEDEPGYSWSNKKAQDEYARAWEGLQHKDAMVKNRYGDPFEAVEREQAILASLKQQ</sequence>
<gene>
    <name evidence="2" type="ORF">M409DRAFT_61103</name>
</gene>
<dbReference type="GeneID" id="54567933"/>